<dbReference type="Proteomes" id="UP000246635">
    <property type="component" value="Unassembled WGS sequence"/>
</dbReference>
<dbReference type="PANTHER" id="PTHR42709">
    <property type="entry name" value="ALKALINE PHOSPHATASE LIKE PROTEIN"/>
    <property type="match status" value="1"/>
</dbReference>
<proteinExistence type="inferred from homology"/>
<feature type="transmembrane region" description="Helical" evidence="7">
    <location>
        <begin position="12"/>
        <end position="38"/>
    </location>
</feature>
<comment type="caution">
    <text evidence="9">The sequence shown here is derived from an EMBL/GenBank/DDBJ whole genome shotgun (WGS) entry which is preliminary data.</text>
</comment>
<dbReference type="Pfam" id="PF09335">
    <property type="entry name" value="VTT_dom"/>
    <property type="match status" value="1"/>
</dbReference>
<evidence type="ECO:0000313" key="9">
    <source>
        <dbReference type="EMBL" id="PWW04775.1"/>
    </source>
</evidence>
<organism evidence="9 10">
    <name type="scientific">Paenibacillus cellulosilyticus</name>
    <dbReference type="NCBI Taxonomy" id="375489"/>
    <lineage>
        <taxon>Bacteria</taxon>
        <taxon>Bacillati</taxon>
        <taxon>Bacillota</taxon>
        <taxon>Bacilli</taxon>
        <taxon>Bacillales</taxon>
        <taxon>Paenibacillaceae</taxon>
        <taxon>Paenibacillus</taxon>
    </lineage>
</organism>
<feature type="transmembrane region" description="Helical" evidence="7">
    <location>
        <begin position="174"/>
        <end position="195"/>
    </location>
</feature>
<dbReference type="GO" id="GO:0005886">
    <property type="term" value="C:plasma membrane"/>
    <property type="evidence" value="ECO:0007669"/>
    <property type="project" value="UniProtKB-SubCell"/>
</dbReference>
<evidence type="ECO:0000256" key="1">
    <source>
        <dbReference type="ARBA" id="ARBA00004651"/>
    </source>
</evidence>
<dbReference type="EMBL" id="QGTQ01000006">
    <property type="protein sequence ID" value="PWW04775.1"/>
    <property type="molecule type" value="Genomic_DNA"/>
</dbReference>
<keyword evidence="3" id="KW-1003">Cell membrane</keyword>
<dbReference type="InterPro" id="IPR032816">
    <property type="entry name" value="VTT_dom"/>
</dbReference>
<keyword evidence="4 7" id="KW-0812">Transmembrane</keyword>
<dbReference type="RefSeq" id="WP_110043894.1">
    <property type="nucleotide sequence ID" value="NZ_CP054612.1"/>
</dbReference>
<evidence type="ECO:0000259" key="8">
    <source>
        <dbReference type="Pfam" id="PF09335"/>
    </source>
</evidence>
<evidence type="ECO:0000313" key="10">
    <source>
        <dbReference type="Proteomes" id="UP000246635"/>
    </source>
</evidence>
<dbReference type="PANTHER" id="PTHR42709:SF6">
    <property type="entry name" value="UNDECAPRENYL PHOSPHATE TRANSPORTER A"/>
    <property type="match status" value="1"/>
</dbReference>
<comment type="subcellular location">
    <subcellularLocation>
        <location evidence="1">Cell membrane</location>
        <topology evidence="1">Multi-pass membrane protein</topology>
    </subcellularLocation>
</comment>
<feature type="domain" description="VTT" evidence="8">
    <location>
        <begin position="37"/>
        <end position="163"/>
    </location>
</feature>
<accession>A0A2V2YUK8</accession>
<feature type="transmembrane region" description="Helical" evidence="7">
    <location>
        <begin position="143"/>
        <end position="162"/>
    </location>
</feature>
<keyword evidence="6 7" id="KW-0472">Membrane</keyword>
<dbReference type="InterPro" id="IPR051311">
    <property type="entry name" value="DedA_domain"/>
</dbReference>
<reference evidence="9 10" key="1">
    <citation type="submission" date="2018-05" db="EMBL/GenBank/DDBJ databases">
        <title>Genomic Encyclopedia of Type Strains, Phase III (KMG-III): the genomes of soil and plant-associated and newly described type strains.</title>
        <authorList>
            <person name="Whitman W."/>
        </authorList>
    </citation>
    <scope>NUCLEOTIDE SEQUENCE [LARGE SCALE GENOMIC DNA]</scope>
    <source>
        <strain evidence="9 10">CECT 5696</strain>
    </source>
</reference>
<dbReference type="AlphaFoldDB" id="A0A2V2YUK8"/>
<keyword evidence="5 7" id="KW-1133">Transmembrane helix</keyword>
<evidence type="ECO:0000256" key="3">
    <source>
        <dbReference type="ARBA" id="ARBA00022475"/>
    </source>
</evidence>
<protein>
    <submittedName>
        <fullName evidence="9">Membrane protein DedA with SNARE-associated domain</fullName>
    </submittedName>
</protein>
<evidence type="ECO:0000256" key="7">
    <source>
        <dbReference type="SAM" id="Phobius"/>
    </source>
</evidence>
<sequence length="202" mass="22328">MHQLIDWFSRTAIHLIDTLGLTGIFIGMILESACIPIPSEVILLGGGAASALGSMTYWGVVAAGVFGNLVGSIIAYYIGALGGRRLLEQYGKYILFKQSHYEQAQRWFDRHGELTVLIARNLPFVRTFISLPAGIASMRVTKFILFTFIGCIPWNMALAFAGYKLGQSDQIERILHPLSYGIAGIILVAGLFWLLKKRRGIH</sequence>
<gene>
    <name evidence="9" type="ORF">DFQ01_10658</name>
</gene>
<feature type="transmembrane region" description="Helical" evidence="7">
    <location>
        <begin position="58"/>
        <end position="78"/>
    </location>
</feature>
<name>A0A2V2YUK8_9BACL</name>
<evidence type="ECO:0000256" key="2">
    <source>
        <dbReference type="ARBA" id="ARBA00010792"/>
    </source>
</evidence>
<dbReference type="OrthoDB" id="9813426at2"/>
<evidence type="ECO:0000256" key="4">
    <source>
        <dbReference type="ARBA" id="ARBA00022692"/>
    </source>
</evidence>
<evidence type="ECO:0000256" key="5">
    <source>
        <dbReference type="ARBA" id="ARBA00022989"/>
    </source>
</evidence>
<comment type="similarity">
    <text evidence="2">Belongs to the DedA family.</text>
</comment>
<evidence type="ECO:0000256" key="6">
    <source>
        <dbReference type="ARBA" id="ARBA00023136"/>
    </source>
</evidence>
<keyword evidence="10" id="KW-1185">Reference proteome</keyword>